<dbReference type="GO" id="GO:0008408">
    <property type="term" value="F:3'-5' exonuclease activity"/>
    <property type="evidence" value="ECO:0007669"/>
    <property type="project" value="TreeGrafter"/>
</dbReference>
<dbReference type="GO" id="GO:0005829">
    <property type="term" value="C:cytosol"/>
    <property type="evidence" value="ECO:0007669"/>
    <property type="project" value="TreeGrafter"/>
</dbReference>
<proteinExistence type="predicted"/>
<dbReference type="PANTHER" id="PTHR30231">
    <property type="entry name" value="DNA POLYMERASE III SUBUNIT EPSILON"/>
    <property type="match status" value="1"/>
</dbReference>
<protein>
    <submittedName>
        <fullName evidence="5">3'-5' exonuclease</fullName>
    </submittedName>
</protein>
<dbReference type="EMBL" id="CP070496">
    <property type="protein sequence ID" value="QSB04987.1"/>
    <property type="molecule type" value="Genomic_DNA"/>
</dbReference>
<dbReference type="InterPro" id="IPR012337">
    <property type="entry name" value="RNaseH-like_sf"/>
</dbReference>
<dbReference type="SMART" id="SM00479">
    <property type="entry name" value="EXOIII"/>
    <property type="match status" value="1"/>
</dbReference>
<accession>A0A895XJ35</accession>
<dbReference type="CDD" id="cd06127">
    <property type="entry name" value="DEDDh"/>
    <property type="match status" value="1"/>
</dbReference>
<dbReference type="InterPro" id="IPR013520">
    <property type="entry name" value="Ribonucl_H"/>
</dbReference>
<keyword evidence="2" id="KW-0378">Hydrolase</keyword>
<keyword evidence="3 5" id="KW-0269">Exonuclease</keyword>
<organism evidence="5 6">
    <name type="scientific">Natronoglycomyces albus</name>
    <dbReference type="NCBI Taxonomy" id="2811108"/>
    <lineage>
        <taxon>Bacteria</taxon>
        <taxon>Bacillati</taxon>
        <taxon>Actinomycetota</taxon>
        <taxon>Actinomycetes</taxon>
        <taxon>Glycomycetales</taxon>
        <taxon>Glycomycetaceae</taxon>
        <taxon>Natronoglycomyces</taxon>
    </lineage>
</organism>
<dbReference type="PANTHER" id="PTHR30231:SF4">
    <property type="entry name" value="PROTEIN NEN2"/>
    <property type="match status" value="1"/>
</dbReference>
<evidence type="ECO:0000313" key="5">
    <source>
        <dbReference type="EMBL" id="QSB04987.1"/>
    </source>
</evidence>
<evidence type="ECO:0000256" key="1">
    <source>
        <dbReference type="ARBA" id="ARBA00022722"/>
    </source>
</evidence>
<dbReference type="InterPro" id="IPR036397">
    <property type="entry name" value="RNaseH_sf"/>
</dbReference>
<dbReference type="SUPFAM" id="SSF53098">
    <property type="entry name" value="Ribonuclease H-like"/>
    <property type="match status" value="1"/>
</dbReference>
<dbReference type="Gene3D" id="3.30.420.10">
    <property type="entry name" value="Ribonuclease H-like superfamily/Ribonuclease H"/>
    <property type="match status" value="1"/>
</dbReference>
<gene>
    <name evidence="5" type="ORF">JQS30_14665</name>
</gene>
<dbReference type="AlphaFoldDB" id="A0A895XJ35"/>
<feature type="domain" description="Exonuclease" evidence="4">
    <location>
        <begin position="10"/>
        <end position="181"/>
    </location>
</feature>
<sequence length="226" mass="24750">MNEITWCEGPLIGFDTETTGVRTDSDRIVTAALTQDAGARTWLINPGVPIPPGASAVHGITDDIAQRDGVAPEKALAEISEHLNAAAEDGTPIVAFRAGFDLTMLSYELDRHGLAQLPWDQLRVIDPSVLDKQADRFRRGKRKLENVCEHYAVSLQDWHTAEADAQAAVALARAIGRTFPDLARLAPADLHAAQVGWFAEDAASLEAFFRSKGRDETVDRRWPLSR</sequence>
<dbReference type="Proteomes" id="UP000662939">
    <property type="component" value="Chromosome"/>
</dbReference>
<name>A0A895XJ35_9ACTN</name>
<evidence type="ECO:0000256" key="3">
    <source>
        <dbReference type="ARBA" id="ARBA00022839"/>
    </source>
</evidence>
<evidence type="ECO:0000259" key="4">
    <source>
        <dbReference type="SMART" id="SM00479"/>
    </source>
</evidence>
<dbReference type="NCBIfam" id="NF005927">
    <property type="entry name" value="PRK07942.1"/>
    <property type="match status" value="1"/>
</dbReference>
<dbReference type="RefSeq" id="WP_213170987.1">
    <property type="nucleotide sequence ID" value="NZ_CP070496.1"/>
</dbReference>
<reference evidence="5" key="1">
    <citation type="submission" date="2021-02" db="EMBL/GenBank/DDBJ databases">
        <title>Natronoglycomyces albus gen. nov., sp. nov, a haloalkaliphilic actinobacterium from a soda solonchak soil.</title>
        <authorList>
            <person name="Sorokin D.Y."/>
            <person name="Khijniak T.V."/>
            <person name="Zakharycheva A.P."/>
            <person name="Boueva O.V."/>
            <person name="Ariskina E.V."/>
            <person name="Hahnke R.L."/>
            <person name="Bunk B."/>
            <person name="Sproer C."/>
            <person name="Schumann P."/>
            <person name="Evtushenko L.I."/>
            <person name="Kublanov I.V."/>
        </authorList>
    </citation>
    <scope>NUCLEOTIDE SEQUENCE</scope>
    <source>
        <strain evidence="5">DSM 106290</strain>
    </source>
</reference>
<keyword evidence="1" id="KW-0540">Nuclease</keyword>
<evidence type="ECO:0000313" key="6">
    <source>
        <dbReference type="Proteomes" id="UP000662939"/>
    </source>
</evidence>
<dbReference type="KEGG" id="nav:JQS30_14665"/>
<dbReference type="GO" id="GO:0003676">
    <property type="term" value="F:nucleic acid binding"/>
    <property type="evidence" value="ECO:0007669"/>
    <property type="project" value="InterPro"/>
</dbReference>
<dbReference type="Pfam" id="PF00929">
    <property type="entry name" value="RNase_T"/>
    <property type="match status" value="1"/>
</dbReference>
<evidence type="ECO:0000256" key="2">
    <source>
        <dbReference type="ARBA" id="ARBA00022801"/>
    </source>
</evidence>
<keyword evidence="6" id="KW-1185">Reference proteome</keyword>